<proteinExistence type="predicted"/>
<reference evidence="2 3" key="1">
    <citation type="submission" date="2023-08" db="EMBL/GenBank/DDBJ databases">
        <title>Pathogen: clinical or host-associated sample.</title>
        <authorList>
            <person name="Hergert J."/>
            <person name="Casey R."/>
            <person name="Wagner J."/>
            <person name="Young E.L."/>
            <person name="Oakeson K.F."/>
        </authorList>
    </citation>
    <scope>NUCLEOTIDE SEQUENCE [LARGE SCALE GENOMIC DNA]</scope>
    <source>
        <strain evidence="2 3">1760953</strain>
    </source>
</reference>
<keyword evidence="3" id="KW-1185">Reference proteome</keyword>
<feature type="region of interest" description="Disordered" evidence="1">
    <location>
        <begin position="1"/>
        <end position="69"/>
    </location>
</feature>
<organism evidence="2 3">
    <name type="scientific">Shinella sumterensis</name>
    <dbReference type="NCBI Taxonomy" id="1967501"/>
    <lineage>
        <taxon>Bacteria</taxon>
        <taxon>Pseudomonadati</taxon>
        <taxon>Pseudomonadota</taxon>
        <taxon>Alphaproteobacteria</taxon>
        <taxon>Hyphomicrobiales</taxon>
        <taxon>Rhizobiaceae</taxon>
        <taxon>Shinella</taxon>
    </lineage>
</organism>
<dbReference type="AlphaFoldDB" id="A0AA50CMI1"/>
<evidence type="ECO:0000313" key="2">
    <source>
        <dbReference type="EMBL" id="WLR97843.1"/>
    </source>
</evidence>
<sequence length="69" mass="7582">MGMDKPRDGAPGTTDQSPRWEGPEETRPRGYLPAKDDPDIETDAVGETNKSPERNRPSDAFKTKDHGDG</sequence>
<evidence type="ECO:0000256" key="1">
    <source>
        <dbReference type="SAM" id="MobiDB-lite"/>
    </source>
</evidence>
<name>A0AA50CMI1_9HYPH</name>
<accession>A0AA50CMI1</accession>
<feature type="compositionally biased region" description="Basic and acidic residues" evidence="1">
    <location>
        <begin position="50"/>
        <end position="69"/>
    </location>
</feature>
<gene>
    <name evidence="2" type="ORF">Q9313_02095</name>
</gene>
<protein>
    <submittedName>
        <fullName evidence="2">Uncharacterized protein</fullName>
    </submittedName>
</protein>
<evidence type="ECO:0000313" key="3">
    <source>
        <dbReference type="Proteomes" id="UP001234585"/>
    </source>
</evidence>
<dbReference type="RefSeq" id="WP_306037757.1">
    <property type="nucleotide sequence ID" value="NZ_CP132302.1"/>
</dbReference>
<dbReference type="Proteomes" id="UP001234585">
    <property type="component" value="Chromosome"/>
</dbReference>
<dbReference type="EMBL" id="CP132302">
    <property type="protein sequence ID" value="WLR97843.1"/>
    <property type="molecule type" value="Genomic_DNA"/>
</dbReference>